<evidence type="ECO:0000313" key="2">
    <source>
        <dbReference type="Proteomes" id="UP000610960"/>
    </source>
</evidence>
<organism evidence="1 2">
    <name type="scientific">Thermocladium modestius</name>
    <dbReference type="NCBI Taxonomy" id="62609"/>
    <lineage>
        <taxon>Archaea</taxon>
        <taxon>Thermoproteota</taxon>
        <taxon>Thermoprotei</taxon>
        <taxon>Thermoproteales</taxon>
        <taxon>Thermoproteaceae</taxon>
        <taxon>Thermocladium</taxon>
    </lineage>
</organism>
<reference evidence="1" key="1">
    <citation type="journal article" date="2014" name="Int. J. Syst. Evol. Microbiol.">
        <title>Complete genome sequence of Corynebacterium casei LMG S-19264T (=DSM 44701T), isolated from a smear-ripened cheese.</title>
        <authorList>
            <consortium name="US DOE Joint Genome Institute (JGI-PGF)"/>
            <person name="Walter F."/>
            <person name="Albersmeier A."/>
            <person name="Kalinowski J."/>
            <person name="Ruckert C."/>
        </authorList>
    </citation>
    <scope>NUCLEOTIDE SEQUENCE</scope>
    <source>
        <strain evidence="1">JCM 10088</strain>
    </source>
</reference>
<proteinExistence type="predicted"/>
<accession>A0A830GXI6</accession>
<evidence type="ECO:0000313" key="1">
    <source>
        <dbReference type="EMBL" id="GGP21700.1"/>
    </source>
</evidence>
<dbReference type="EMBL" id="BMNL01000003">
    <property type="protein sequence ID" value="GGP21700.1"/>
    <property type="molecule type" value="Genomic_DNA"/>
</dbReference>
<dbReference type="Proteomes" id="UP000610960">
    <property type="component" value="Unassembled WGS sequence"/>
</dbReference>
<protein>
    <submittedName>
        <fullName evidence="1">Uncharacterized protein</fullName>
    </submittedName>
</protein>
<gene>
    <name evidence="1" type="ORF">GCM10007981_14570</name>
</gene>
<comment type="caution">
    <text evidence="1">The sequence shown here is derived from an EMBL/GenBank/DDBJ whole genome shotgun (WGS) entry which is preliminary data.</text>
</comment>
<sequence>MDIKRLKLGVRCSPDFDGIATNFLSIMNEYLLDDMRNCVKAVYVDAELIGNLLASTGLLRFINSNGVEVIIPSGVPLTVLSSIKRYVDRVAVHLSSGESLSLAVDGLSLSSMSPNLDLLDYPVERLYVLLSPIEVRKGFNLISSVPLLDASRLRSVSLVFP</sequence>
<dbReference type="AlphaFoldDB" id="A0A830GXI6"/>
<dbReference type="RefSeq" id="WP_188596744.1">
    <property type="nucleotide sequence ID" value="NZ_BMNL01000003.1"/>
</dbReference>
<name>A0A830GXI6_9CREN</name>
<keyword evidence="2" id="KW-1185">Reference proteome</keyword>
<reference evidence="1" key="2">
    <citation type="submission" date="2020-09" db="EMBL/GenBank/DDBJ databases">
        <authorList>
            <person name="Sun Q."/>
            <person name="Ohkuma M."/>
        </authorList>
    </citation>
    <scope>NUCLEOTIDE SEQUENCE</scope>
    <source>
        <strain evidence="1">JCM 10088</strain>
    </source>
</reference>